<feature type="compositionally biased region" description="Low complexity" evidence="1">
    <location>
        <begin position="468"/>
        <end position="496"/>
    </location>
</feature>
<dbReference type="PROSITE" id="PS51688">
    <property type="entry name" value="ICA"/>
    <property type="match status" value="1"/>
</dbReference>
<name>A0A1F6DER1_9BACT</name>
<protein>
    <recommendedName>
        <fullName evidence="2">Peptidase S74 domain-containing protein</fullName>
    </recommendedName>
</protein>
<feature type="compositionally biased region" description="Low complexity" evidence="1">
    <location>
        <begin position="505"/>
        <end position="514"/>
    </location>
</feature>
<evidence type="ECO:0000313" key="3">
    <source>
        <dbReference type="EMBL" id="OGG59923.1"/>
    </source>
</evidence>
<dbReference type="Proteomes" id="UP000178794">
    <property type="component" value="Unassembled WGS sequence"/>
</dbReference>
<feature type="domain" description="Peptidase S74" evidence="2">
    <location>
        <begin position="267"/>
        <end position="361"/>
    </location>
</feature>
<proteinExistence type="predicted"/>
<organism evidence="3 4">
    <name type="scientific">Candidatus Kaiserbacteria bacterium RIFCSPHIGHO2_02_FULL_50_50</name>
    <dbReference type="NCBI Taxonomy" id="1798492"/>
    <lineage>
        <taxon>Bacteria</taxon>
        <taxon>Candidatus Kaiseribacteriota</taxon>
    </lineage>
</organism>
<reference evidence="3 4" key="1">
    <citation type="journal article" date="2016" name="Nat. Commun.">
        <title>Thousands of microbial genomes shed light on interconnected biogeochemical processes in an aquifer system.</title>
        <authorList>
            <person name="Anantharaman K."/>
            <person name="Brown C.T."/>
            <person name="Hug L.A."/>
            <person name="Sharon I."/>
            <person name="Castelle C.J."/>
            <person name="Probst A.J."/>
            <person name="Thomas B.C."/>
            <person name="Singh A."/>
            <person name="Wilkins M.J."/>
            <person name="Karaoz U."/>
            <person name="Brodie E.L."/>
            <person name="Williams K.H."/>
            <person name="Hubbard S.S."/>
            <person name="Banfield J.F."/>
        </authorList>
    </citation>
    <scope>NUCLEOTIDE SEQUENCE [LARGE SCALE GENOMIC DNA]</scope>
</reference>
<dbReference type="EMBL" id="MFLF01000012">
    <property type="protein sequence ID" value="OGG59923.1"/>
    <property type="molecule type" value="Genomic_DNA"/>
</dbReference>
<evidence type="ECO:0000256" key="1">
    <source>
        <dbReference type="SAM" id="MobiDB-lite"/>
    </source>
</evidence>
<accession>A0A1F6DER1</accession>
<dbReference type="AlphaFoldDB" id="A0A1F6DER1"/>
<sequence>MKCLNVTLQKLLHAALLLFVAFLIASTIPFQILTAHASANDKIHYQGKLYDSGGSPVTDGSHTMVFKFYAAATGGTALWTETQTVSTTGGLFTALLGSVTSLSGINWNQALYLGVTVDSDSEMTPRHTVGAVPTAHTLAGSLRLDSTLDSYLSGKLGIGTTSPAYPLDVYLGTANAMRLKSDDVYSLVVFEDDTTTPGQVAAGASGNDFQIFTGGTVRLTVASSTGNVGIGVSAPTSRLHTTGTVRFAGFGAGTLTTDASGNLSVSSDERLKDITGSFETGLAAIRGLEPIRYRWNATSGLETESIYAGFSAQNVMDHIEDAVGVDTNTGYFTLSDRPIIAASVNAIKELDLTIESLASTTAATSTEDGTQTFVGRFLDRMIAWFADTANGIGNFFAKSFRAEETICVGAVCIGEAELEALLQNAGITSSSDTYTSDAVVITTSGAEESAEGAGDTATGADSVATTTDEVATGADGTATTTQEAAAGAETAAGDTEVVAEEGTDTEAGTGTPDTSVGEESADTPVAEDTVTEDASTASGSAPEEPVEAAPQDPAPASGEVIIP</sequence>
<feature type="region of interest" description="Disordered" evidence="1">
    <location>
        <begin position="468"/>
        <end position="563"/>
    </location>
</feature>
<comment type="caution">
    <text evidence="3">The sequence shown here is derived from an EMBL/GenBank/DDBJ whole genome shotgun (WGS) entry which is preliminary data.</text>
</comment>
<evidence type="ECO:0000313" key="4">
    <source>
        <dbReference type="Proteomes" id="UP000178794"/>
    </source>
</evidence>
<gene>
    <name evidence="3" type="ORF">A3C89_03205</name>
</gene>
<dbReference type="InterPro" id="IPR030392">
    <property type="entry name" value="S74_ICA"/>
</dbReference>
<evidence type="ECO:0000259" key="2">
    <source>
        <dbReference type="PROSITE" id="PS51688"/>
    </source>
</evidence>
<dbReference type="Pfam" id="PF13884">
    <property type="entry name" value="Peptidase_S74"/>
    <property type="match status" value="1"/>
</dbReference>